<dbReference type="InterPro" id="IPR031160">
    <property type="entry name" value="F_BAR_dom"/>
</dbReference>
<comment type="subcellular location">
    <subcellularLocation>
        <location evidence="2">Cell membrane</location>
    </subcellularLocation>
    <subcellularLocation>
        <location evidence="3">Cytoplasm</location>
    </subcellularLocation>
    <subcellularLocation>
        <location evidence="1">Endomembrane system</location>
        <topology evidence="1">Peripheral membrane protein</topology>
    </subcellularLocation>
</comment>
<evidence type="ECO:0008006" key="20">
    <source>
        <dbReference type="Google" id="ProtNLM"/>
    </source>
</evidence>
<evidence type="ECO:0000256" key="13">
    <source>
        <dbReference type="PROSITE-ProRule" id="PRU01077"/>
    </source>
</evidence>
<evidence type="ECO:0000256" key="12">
    <source>
        <dbReference type="PROSITE-ProRule" id="PRU00192"/>
    </source>
</evidence>
<accession>A0AA84ZJY1</accession>
<dbReference type="GO" id="GO:0097320">
    <property type="term" value="P:plasma membrane tubulation"/>
    <property type="evidence" value="ECO:0007669"/>
    <property type="project" value="TreeGrafter"/>
</dbReference>
<keyword evidence="4 12" id="KW-0728">SH3 domain</keyword>
<dbReference type="InterPro" id="IPR027267">
    <property type="entry name" value="AH/BAR_dom_sf"/>
</dbReference>
<keyword evidence="9" id="KW-0472">Membrane</keyword>
<dbReference type="Proteomes" id="UP000050790">
    <property type="component" value="Unassembled WGS sequence"/>
</dbReference>
<evidence type="ECO:0000256" key="8">
    <source>
        <dbReference type="ARBA" id="ARBA00023054"/>
    </source>
</evidence>
<dbReference type="PROSITE" id="PS51741">
    <property type="entry name" value="F_BAR"/>
    <property type="match status" value="1"/>
</dbReference>
<dbReference type="PANTHER" id="PTHR23065">
    <property type="entry name" value="PROLINE-SERINE-THREONINE PHOSPHATASE INTERACTING PROTEIN 1"/>
    <property type="match status" value="1"/>
</dbReference>
<dbReference type="CDD" id="cd07655">
    <property type="entry name" value="F-BAR_PACSIN"/>
    <property type="match status" value="1"/>
</dbReference>
<dbReference type="SUPFAM" id="SSF50044">
    <property type="entry name" value="SH3-domain"/>
    <property type="match status" value="1"/>
</dbReference>
<dbReference type="PANTHER" id="PTHR23065:SF11">
    <property type="entry name" value="SYNDAPIN, ISOFORM C"/>
    <property type="match status" value="1"/>
</dbReference>
<dbReference type="CDD" id="cd11843">
    <property type="entry name" value="SH3_PACSIN"/>
    <property type="match status" value="1"/>
</dbReference>
<dbReference type="FunFam" id="1.20.1270.60:FF:000009">
    <property type="entry name" value="Protein kinase C and casein kinase substrate in neurons 2"/>
    <property type="match status" value="1"/>
</dbReference>
<evidence type="ECO:0000256" key="6">
    <source>
        <dbReference type="ARBA" id="ARBA00022490"/>
    </source>
</evidence>
<evidence type="ECO:0000256" key="9">
    <source>
        <dbReference type="ARBA" id="ARBA00023136"/>
    </source>
</evidence>
<keyword evidence="8 13" id="KW-0175">Coiled coil</keyword>
<evidence type="ECO:0000256" key="7">
    <source>
        <dbReference type="ARBA" id="ARBA00022553"/>
    </source>
</evidence>
<dbReference type="InterPro" id="IPR001060">
    <property type="entry name" value="FCH_dom"/>
</dbReference>
<comment type="function">
    <text evidence="10">Plays a role in endocytosis and regulates internalization of plasma membrane proteins. Overexpression impairs internalization of SLC2A1/GLUT1 and TRPV4 and increases the levels of SLC2A1/GLUT1 and TRPV4 at the cell membrane. Inhibits the TRPV4 calcium channel activity.</text>
</comment>
<dbReference type="GO" id="GO:0007010">
    <property type="term" value="P:cytoskeleton organization"/>
    <property type="evidence" value="ECO:0007669"/>
    <property type="project" value="TreeGrafter"/>
</dbReference>
<dbReference type="WBParaSite" id="SMRG1_32240.1">
    <property type="protein sequence ID" value="SMRG1_32240.1"/>
    <property type="gene ID" value="SMRG1_32240"/>
</dbReference>
<dbReference type="Pfam" id="PF00611">
    <property type="entry name" value="FCH"/>
    <property type="match status" value="1"/>
</dbReference>
<evidence type="ECO:0000256" key="2">
    <source>
        <dbReference type="ARBA" id="ARBA00004236"/>
    </source>
</evidence>
<reference evidence="18 19" key="1">
    <citation type="submission" date="2023-11" db="UniProtKB">
        <authorList>
            <consortium name="WormBaseParasite"/>
        </authorList>
    </citation>
    <scope>IDENTIFICATION</scope>
</reference>
<feature type="region of interest" description="Disordered" evidence="14">
    <location>
        <begin position="173"/>
        <end position="195"/>
    </location>
</feature>
<evidence type="ECO:0000259" key="16">
    <source>
        <dbReference type="PROSITE" id="PS51741"/>
    </source>
</evidence>
<dbReference type="Gene3D" id="1.20.1270.60">
    <property type="entry name" value="Arfaptin homology (AH) domain/BAR domain"/>
    <property type="match status" value="1"/>
</dbReference>
<evidence type="ECO:0000256" key="11">
    <source>
        <dbReference type="ARBA" id="ARBA00064966"/>
    </source>
</evidence>
<evidence type="ECO:0000259" key="15">
    <source>
        <dbReference type="PROSITE" id="PS50002"/>
    </source>
</evidence>
<evidence type="ECO:0000256" key="14">
    <source>
        <dbReference type="SAM" id="MobiDB-lite"/>
    </source>
</evidence>
<dbReference type="SMART" id="SM00326">
    <property type="entry name" value="SH3"/>
    <property type="match status" value="1"/>
</dbReference>
<feature type="compositionally biased region" description="Polar residues" evidence="14">
    <location>
        <begin position="173"/>
        <end position="186"/>
    </location>
</feature>
<dbReference type="SUPFAM" id="SSF103657">
    <property type="entry name" value="BAR/IMD domain-like"/>
    <property type="match status" value="1"/>
</dbReference>
<dbReference type="InterPro" id="IPR036028">
    <property type="entry name" value="SH3-like_dom_sf"/>
</dbReference>
<feature type="domain" description="SH3" evidence="15">
    <location>
        <begin position="443"/>
        <end position="503"/>
    </location>
</feature>
<dbReference type="PROSITE" id="PS50002">
    <property type="entry name" value="SH3"/>
    <property type="match status" value="1"/>
</dbReference>
<evidence type="ECO:0000256" key="3">
    <source>
        <dbReference type="ARBA" id="ARBA00004496"/>
    </source>
</evidence>
<proteinExistence type="predicted"/>
<evidence type="ECO:0000313" key="19">
    <source>
        <dbReference type="WBParaSite" id="SMRG1_32240.4"/>
    </source>
</evidence>
<dbReference type="GO" id="GO:0005768">
    <property type="term" value="C:endosome"/>
    <property type="evidence" value="ECO:0007669"/>
    <property type="project" value="TreeGrafter"/>
</dbReference>
<name>A0AA84ZJY1_9TREM</name>
<evidence type="ECO:0000256" key="4">
    <source>
        <dbReference type="ARBA" id="ARBA00022443"/>
    </source>
</evidence>
<dbReference type="InterPro" id="IPR001452">
    <property type="entry name" value="SH3_domain"/>
</dbReference>
<dbReference type="AlphaFoldDB" id="A0AA84ZJY1"/>
<protein>
    <recommendedName>
        <fullName evidence="20">SH3 domain-containing protein</fullName>
    </recommendedName>
</protein>
<feature type="domain" description="F-BAR" evidence="16">
    <location>
        <begin position="9"/>
        <end position="289"/>
    </location>
</feature>
<keyword evidence="6" id="KW-0963">Cytoplasm</keyword>
<dbReference type="GO" id="GO:0005543">
    <property type="term" value="F:phospholipid binding"/>
    <property type="evidence" value="ECO:0007669"/>
    <property type="project" value="TreeGrafter"/>
</dbReference>
<feature type="compositionally biased region" description="Polar residues" evidence="14">
    <location>
        <begin position="372"/>
        <end position="386"/>
    </location>
</feature>
<feature type="compositionally biased region" description="Low complexity" evidence="14">
    <location>
        <begin position="354"/>
        <end position="363"/>
    </location>
</feature>
<organism evidence="17 18">
    <name type="scientific">Schistosoma margrebowiei</name>
    <dbReference type="NCBI Taxonomy" id="48269"/>
    <lineage>
        <taxon>Eukaryota</taxon>
        <taxon>Metazoa</taxon>
        <taxon>Spiralia</taxon>
        <taxon>Lophotrochozoa</taxon>
        <taxon>Platyhelminthes</taxon>
        <taxon>Trematoda</taxon>
        <taxon>Digenea</taxon>
        <taxon>Strigeidida</taxon>
        <taxon>Schistosomatoidea</taxon>
        <taxon>Schistosomatidae</taxon>
        <taxon>Schistosoma</taxon>
    </lineage>
</organism>
<dbReference type="SMART" id="SM00055">
    <property type="entry name" value="FCH"/>
    <property type="match status" value="1"/>
</dbReference>
<feature type="region of interest" description="Disordered" evidence="14">
    <location>
        <begin position="350"/>
        <end position="398"/>
    </location>
</feature>
<dbReference type="GO" id="GO:0005886">
    <property type="term" value="C:plasma membrane"/>
    <property type="evidence" value="ECO:0007669"/>
    <property type="project" value="UniProtKB-SubCell"/>
</dbReference>
<evidence type="ECO:0000256" key="5">
    <source>
        <dbReference type="ARBA" id="ARBA00022475"/>
    </source>
</evidence>
<evidence type="ECO:0000313" key="17">
    <source>
        <dbReference type="Proteomes" id="UP000050790"/>
    </source>
</evidence>
<dbReference type="PRINTS" id="PR00452">
    <property type="entry name" value="SH3DOMAIN"/>
</dbReference>
<dbReference type="FunFam" id="2.30.30.40:FF:000014">
    <property type="entry name" value="Kinase C and casein kinase substrate in neurons protein"/>
    <property type="match status" value="1"/>
</dbReference>
<comment type="subunit">
    <text evidence="11">Homodimer. May form heterooligomers with other PACSINs. Interacts (via SH3 domain) with DNM1, SYNJ1 and WASL. Interacts with TRPV4.</text>
</comment>
<evidence type="ECO:0000256" key="10">
    <source>
        <dbReference type="ARBA" id="ARBA00055545"/>
    </source>
</evidence>
<keyword evidence="7" id="KW-0597">Phosphoprotein</keyword>
<dbReference type="Pfam" id="PF14604">
    <property type="entry name" value="SH3_9"/>
    <property type="match status" value="1"/>
</dbReference>
<evidence type="ECO:0000256" key="1">
    <source>
        <dbReference type="ARBA" id="ARBA00004184"/>
    </source>
</evidence>
<dbReference type="WBParaSite" id="SMRG1_32240.4">
    <property type="protein sequence ID" value="SMRG1_32240.4"/>
    <property type="gene ID" value="SMRG1_32240"/>
</dbReference>
<keyword evidence="5" id="KW-1003">Cell membrane</keyword>
<evidence type="ECO:0000313" key="18">
    <source>
        <dbReference type="WBParaSite" id="SMRG1_32240.1"/>
    </source>
</evidence>
<dbReference type="GO" id="GO:0030100">
    <property type="term" value="P:regulation of endocytosis"/>
    <property type="evidence" value="ECO:0007669"/>
    <property type="project" value="TreeGrafter"/>
</dbReference>
<sequence length="503" mass="56891">MVGNGEYEDQNSSNASSFWECREYHRTVKRVDAAYKLCNELCLMIQERAELEKAYSSNLKKWSSRWLSFLDSGLEYGSGSSPWKGLCKEAEAVSNAHQNVRNILIDDIQTGVKQWQKDHFHKSSLPPQTLKETKQFEQDFELAQKQWSKRLKKVHTTKKEYYQACKTERSLQVQVRNAKSDPSGTAEQEDDKKLKKTQEKLAKAEKDVYRTRDAYKMALADLNTESSRYVEEMTKVFNRTQDFERERLSFFKDIFNSLHGALNVCAKVDYDSIYSQLAESISQCDVEADLNLWSSNHGVDMPFISPQFEEYSPDLAYITGKKRATLTDPDSPVTLTNITMISHPFDHEANEITSNNSRSNNNNHNKKSENSIVSSANGRNSDTNNPFDDKVSTNRKPTNGVNAGVYAMSSSSTAAFAGGGDGDGIIDSMYTEEINDATYDDGREGVKVRALYDYVGQDGDEISFVAGDTFEKLEEPDDQGWCKGRKDGRVGLYPANYVEPCSK</sequence>
<dbReference type="Gene3D" id="2.30.30.40">
    <property type="entry name" value="SH3 Domains"/>
    <property type="match status" value="1"/>
</dbReference>